<dbReference type="Proteomes" id="UP000006718">
    <property type="component" value="Chromosome 19"/>
</dbReference>
<reference evidence="1" key="3">
    <citation type="submission" date="2025-08" db="UniProtKB">
        <authorList>
            <consortium name="Ensembl"/>
        </authorList>
    </citation>
    <scope>IDENTIFICATION</scope>
    <source>
        <strain evidence="1">17573</strain>
    </source>
</reference>
<dbReference type="PANTHER" id="PTHR12138">
    <property type="entry name" value="PRIMATE-EXPANDED PROTEIN FAMILY"/>
    <property type="match status" value="1"/>
</dbReference>
<reference evidence="1" key="2">
    <citation type="submission" date="2019-01" db="EMBL/GenBank/DDBJ databases">
        <authorList>
            <person name="Graves T."/>
            <person name="Eichler E.E."/>
            <person name="Wilson R.K."/>
        </authorList>
    </citation>
    <scope>NUCLEOTIDE SEQUENCE [LARGE SCALE GENOMIC DNA]</scope>
    <source>
        <strain evidence="1">17573</strain>
    </source>
</reference>
<dbReference type="Bgee" id="ENSMMUG00000050747">
    <property type="expression patterns" value="Expressed in olfactory segment of nasal mucosa and 2 other cell types or tissues"/>
</dbReference>
<proteinExistence type="predicted"/>
<evidence type="ECO:0000313" key="2">
    <source>
        <dbReference type="Proteomes" id="UP000006718"/>
    </source>
</evidence>
<protein>
    <submittedName>
        <fullName evidence="1">Uncharacterized protein</fullName>
    </submittedName>
</protein>
<dbReference type="VEuPathDB" id="HostDB:ENSMMUG00000050747"/>
<dbReference type="PANTHER" id="PTHR12138:SF152">
    <property type="entry name" value="C2H2-TYPE DOMAIN-CONTAINING PROTEIN"/>
    <property type="match status" value="1"/>
</dbReference>
<dbReference type="AlphaFoldDB" id="A0A5F8ATL0"/>
<reference evidence="2" key="1">
    <citation type="journal article" date="2007" name="Science">
        <title>Evolutionary and biomedical insights from the rhesus macaque genome.</title>
        <authorList>
            <person name="Gibbs R.A."/>
            <person name="Rogers J."/>
            <person name="Katze M.G."/>
            <person name="Bumgarner R."/>
            <person name="Weinstock G.M."/>
            <person name="Mardis E.R."/>
            <person name="Remington K.A."/>
            <person name="Strausberg R.L."/>
            <person name="Venter J.C."/>
            <person name="Wilson R.K."/>
            <person name="Batzer M.A."/>
            <person name="Bustamante C.D."/>
            <person name="Eichler E.E."/>
            <person name="Hahn M.W."/>
            <person name="Hardison R.C."/>
            <person name="Makova K.D."/>
            <person name="Miller W."/>
            <person name="Milosavljevic A."/>
            <person name="Palermo R.E."/>
            <person name="Siepel A."/>
            <person name="Sikela J.M."/>
            <person name="Attaway T."/>
            <person name="Bell S."/>
            <person name="Bernard K.E."/>
            <person name="Buhay C.J."/>
            <person name="Chandrabose M.N."/>
            <person name="Dao M."/>
            <person name="Davis C."/>
            <person name="Delehaunty K.D."/>
            <person name="Ding Y."/>
            <person name="Dinh H.H."/>
            <person name="Dugan-Rocha S."/>
            <person name="Fulton L.A."/>
            <person name="Gabisi R.A."/>
            <person name="Garner T.T."/>
            <person name="Godfrey J."/>
            <person name="Hawes A.C."/>
            <person name="Hernandez J."/>
            <person name="Hines S."/>
            <person name="Holder M."/>
            <person name="Hume J."/>
            <person name="Jhangiani S.N."/>
            <person name="Joshi V."/>
            <person name="Khan Z.M."/>
            <person name="Kirkness E.F."/>
            <person name="Cree A."/>
            <person name="Fowler R.G."/>
            <person name="Lee S."/>
            <person name="Lewis L.R."/>
            <person name="Li Z."/>
            <person name="Liu Y.-S."/>
            <person name="Moore S.M."/>
            <person name="Muzny D."/>
            <person name="Nazareth L.V."/>
            <person name="Ngo D.N."/>
            <person name="Okwuonu G.O."/>
            <person name="Pai G."/>
            <person name="Parker D."/>
            <person name="Paul H.A."/>
            <person name="Pfannkoch C."/>
            <person name="Pohl C.S."/>
            <person name="Rogers Y.-H.C."/>
            <person name="Ruiz S.J."/>
            <person name="Sabo A."/>
            <person name="Santibanez J."/>
            <person name="Schneider B.W."/>
            <person name="Smith S.M."/>
            <person name="Sodergren E."/>
            <person name="Svatek A.F."/>
            <person name="Utterback T.R."/>
            <person name="Vattathil S."/>
            <person name="Warren W."/>
            <person name="White C.S."/>
            <person name="Chinwalla A.T."/>
            <person name="Feng Y."/>
            <person name="Halpern A.L."/>
            <person name="Hillier L.W."/>
            <person name="Huang X."/>
            <person name="Minx P."/>
            <person name="Nelson J.O."/>
            <person name="Pepin K.H."/>
            <person name="Qin X."/>
            <person name="Sutton G.G."/>
            <person name="Venter E."/>
            <person name="Walenz B.P."/>
            <person name="Wallis J.W."/>
            <person name="Worley K.C."/>
            <person name="Yang S.-P."/>
            <person name="Jones S.M."/>
            <person name="Marra M.A."/>
            <person name="Rocchi M."/>
            <person name="Schein J.E."/>
            <person name="Baertsch R."/>
            <person name="Clarke L."/>
            <person name="Csuros M."/>
            <person name="Glasscock J."/>
            <person name="Harris R.A."/>
            <person name="Havlak P."/>
            <person name="Jackson A.R."/>
            <person name="Jiang H."/>
            <person name="Liu Y."/>
            <person name="Messina D.N."/>
            <person name="Shen Y."/>
            <person name="Song H.X.-Z."/>
            <person name="Wylie T."/>
            <person name="Zhang L."/>
            <person name="Birney E."/>
            <person name="Han K."/>
            <person name="Konkel M.K."/>
            <person name="Lee J."/>
            <person name="Smit A.F.A."/>
            <person name="Ullmer B."/>
            <person name="Wang H."/>
            <person name="Xing J."/>
            <person name="Burhans R."/>
            <person name="Cheng Z."/>
            <person name="Karro J.E."/>
            <person name="Ma J."/>
            <person name="Raney B."/>
            <person name="She X."/>
            <person name="Cox M.J."/>
            <person name="Demuth J.P."/>
            <person name="Dumas L.J."/>
            <person name="Han S.-G."/>
            <person name="Hopkins J."/>
            <person name="Karimpour-Fard A."/>
            <person name="Kim Y.H."/>
            <person name="Pollack J.R."/>
            <person name="Vinar T."/>
            <person name="Addo-Quaye C."/>
            <person name="Degenhardt J."/>
            <person name="Denby A."/>
            <person name="Hubisz M.J."/>
            <person name="Indap A."/>
            <person name="Kosiol C."/>
            <person name="Lahn B.T."/>
            <person name="Lawson H.A."/>
            <person name="Marklein A."/>
            <person name="Nielsen R."/>
            <person name="Vallender E.J."/>
            <person name="Clark A.G."/>
            <person name="Ferguson B."/>
            <person name="Hernandez R.D."/>
            <person name="Hirani K."/>
            <person name="Kehrer-Sawatzki H."/>
            <person name="Kolb J."/>
            <person name="Patil S."/>
            <person name="Pu L.-L."/>
            <person name="Ren Y."/>
            <person name="Smith D.G."/>
            <person name="Wheeler D.A."/>
            <person name="Schenck I."/>
            <person name="Ball E.V."/>
            <person name="Chen R."/>
            <person name="Cooper D.N."/>
            <person name="Giardine B."/>
            <person name="Hsu F."/>
            <person name="Kent W.J."/>
            <person name="Lesk A."/>
            <person name="Nelson D.L."/>
            <person name="O'brien W.E."/>
            <person name="Pruefer K."/>
            <person name="Stenson P.D."/>
            <person name="Wallace J.C."/>
            <person name="Ke H."/>
            <person name="Liu X.-M."/>
            <person name="Wang P."/>
            <person name="Xiang A.P."/>
            <person name="Yang F."/>
            <person name="Barber G.P."/>
            <person name="Haussler D."/>
            <person name="Karolchik D."/>
            <person name="Kern A.D."/>
            <person name="Kuhn R.M."/>
            <person name="Smith K.E."/>
            <person name="Zwieg A.S."/>
        </authorList>
    </citation>
    <scope>NUCLEOTIDE SEQUENCE [LARGE SCALE GENOMIC DNA]</scope>
    <source>
        <strain evidence="2">17573</strain>
    </source>
</reference>
<dbReference type="GeneTree" id="ENSGT01120000271815"/>
<evidence type="ECO:0000313" key="1">
    <source>
        <dbReference type="Ensembl" id="ENSMMUP00000081162.1"/>
    </source>
</evidence>
<dbReference type="Ensembl" id="ENSMMUT00000096676.1">
    <property type="protein sequence ID" value="ENSMMUP00000081162.1"/>
    <property type="gene ID" value="ENSMMUG00000050747.1"/>
</dbReference>
<organism evidence="1 2">
    <name type="scientific">Macaca mulatta</name>
    <name type="common">Rhesus macaque</name>
    <dbReference type="NCBI Taxonomy" id="9544"/>
    <lineage>
        <taxon>Eukaryota</taxon>
        <taxon>Metazoa</taxon>
        <taxon>Chordata</taxon>
        <taxon>Craniata</taxon>
        <taxon>Vertebrata</taxon>
        <taxon>Euteleostomi</taxon>
        <taxon>Mammalia</taxon>
        <taxon>Eutheria</taxon>
        <taxon>Euarchontoglires</taxon>
        <taxon>Primates</taxon>
        <taxon>Haplorrhini</taxon>
        <taxon>Catarrhini</taxon>
        <taxon>Cercopithecidae</taxon>
        <taxon>Cercopithecinae</taxon>
        <taxon>Macaca</taxon>
    </lineage>
</organism>
<sequence length="114" mass="12348">MCILPQFFFFFFFDGVSLHRLARLESSGMILVCCCLCLWGPSDSPALASQAAGITGIHHHTQLIFVFSVETGFCHVDLAGLELLTSRDPPTSASQSTGIAGVSHHARSKNCFKC</sequence>
<dbReference type="InParanoid" id="A0A5F8ATL0"/>
<keyword evidence="2" id="KW-1185">Reference proteome</keyword>
<dbReference type="PRINTS" id="PR02045">
    <property type="entry name" value="F138DOMAIN"/>
</dbReference>
<accession>A0A5F8ATL0</accession>
<name>A0A5F8ATL0_MACMU</name>
<reference evidence="1" key="4">
    <citation type="submission" date="2025-09" db="UniProtKB">
        <authorList>
            <consortium name="Ensembl"/>
        </authorList>
    </citation>
    <scope>IDENTIFICATION</scope>
    <source>
        <strain evidence="1">17573</strain>
    </source>
</reference>